<dbReference type="EMBL" id="CM056814">
    <property type="protein sequence ID" value="KAJ8627985.1"/>
    <property type="molecule type" value="Genomic_DNA"/>
</dbReference>
<accession>A0ACC2L3S9</accession>
<organism evidence="1 2">
    <name type="scientific">Persea americana</name>
    <name type="common">Avocado</name>
    <dbReference type="NCBI Taxonomy" id="3435"/>
    <lineage>
        <taxon>Eukaryota</taxon>
        <taxon>Viridiplantae</taxon>
        <taxon>Streptophyta</taxon>
        <taxon>Embryophyta</taxon>
        <taxon>Tracheophyta</taxon>
        <taxon>Spermatophyta</taxon>
        <taxon>Magnoliopsida</taxon>
        <taxon>Magnoliidae</taxon>
        <taxon>Laurales</taxon>
        <taxon>Lauraceae</taxon>
        <taxon>Persea</taxon>
    </lineage>
</organism>
<keyword evidence="2" id="KW-1185">Reference proteome</keyword>
<name>A0ACC2L3S9_PERAE</name>
<comment type="caution">
    <text evidence="1">The sequence shown here is derived from an EMBL/GenBank/DDBJ whole genome shotgun (WGS) entry which is preliminary data.</text>
</comment>
<proteinExistence type="predicted"/>
<dbReference type="Proteomes" id="UP001234297">
    <property type="component" value="Chromosome 6"/>
</dbReference>
<gene>
    <name evidence="1" type="ORF">MRB53_021292</name>
</gene>
<evidence type="ECO:0000313" key="2">
    <source>
        <dbReference type="Proteomes" id="UP001234297"/>
    </source>
</evidence>
<reference evidence="1 2" key="1">
    <citation type="journal article" date="2022" name="Hortic Res">
        <title>A haplotype resolved chromosomal level avocado genome allows analysis of novel avocado genes.</title>
        <authorList>
            <person name="Nath O."/>
            <person name="Fletcher S.J."/>
            <person name="Hayward A."/>
            <person name="Shaw L.M."/>
            <person name="Masouleh A.K."/>
            <person name="Furtado A."/>
            <person name="Henry R.J."/>
            <person name="Mitter N."/>
        </authorList>
    </citation>
    <scope>NUCLEOTIDE SEQUENCE [LARGE SCALE GENOMIC DNA]</scope>
    <source>
        <strain evidence="2">cv. Hass</strain>
    </source>
</reference>
<sequence>MEVLNQDGILGRYTPVKLSSKALEIGQTAKKPGTLLPSMAAATSAIDPEQAPAAEKVDTSLVCPTVAPSCSSFNIESGIGIDEIPHIVVVNDSLSSRSPTKVTSSKVLEQIPVSSFDPQNPFSILEHCTLADPALQASPSHGPFPSLQTLDFELSVNLQIFPENQARALPPDLDLPPGVMETPTLKSPSHDQDPLLELQSDC</sequence>
<evidence type="ECO:0000313" key="1">
    <source>
        <dbReference type="EMBL" id="KAJ8627985.1"/>
    </source>
</evidence>
<protein>
    <submittedName>
        <fullName evidence="1">Uncharacterized protein</fullName>
    </submittedName>
</protein>